<protein>
    <submittedName>
        <fullName evidence="2">Uncharacterized protein</fullName>
    </submittedName>
</protein>
<proteinExistence type="predicted"/>
<name>A0A7W5V9D2_9ACTN</name>
<dbReference type="AlphaFoldDB" id="A0A7W5V9D2"/>
<organism evidence="2 3">
    <name type="scientific">Nonomuraea dietziae</name>
    <dbReference type="NCBI Taxonomy" id="65515"/>
    <lineage>
        <taxon>Bacteria</taxon>
        <taxon>Bacillati</taxon>
        <taxon>Actinomycetota</taxon>
        <taxon>Actinomycetes</taxon>
        <taxon>Streptosporangiales</taxon>
        <taxon>Streptosporangiaceae</taxon>
        <taxon>Nonomuraea</taxon>
    </lineage>
</organism>
<feature type="region of interest" description="Disordered" evidence="1">
    <location>
        <begin position="1"/>
        <end position="28"/>
    </location>
</feature>
<accession>A0A7W5V9D2</accession>
<evidence type="ECO:0000313" key="3">
    <source>
        <dbReference type="Proteomes" id="UP000579945"/>
    </source>
</evidence>
<dbReference type="Proteomes" id="UP000579945">
    <property type="component" value="Unassembled WGS sequence"/>
</dbReference>
<sequence length="90" mass="9677">MGIPRNTPRQDRRPGQGVASRPTPRACPVVHPCSARTWNRPWSPREAHRGTQQVSTRSALTSAHLFSLQNPGGGVAPAPGSMCRTITPSL</sequence>
<comment type="caution">
    <text evidence="2">The sequence shown here is derived from an EMBL/GenBank/DDBJ whole genome shotgun (WGS) entry which is preliminary data.</text>
</comment>
<keyword evidence="3" id="KW-1185">Reference proteome</keyword>
<evidence type="ECO:0000313" key="2">
    <source>
        <dbReference type="EMBL" id="MBB3733047.1"/>
    </source>
</evidence>
<evidence type="ECO:0000256" key="1">
    <source>
        <dbReference type="SAM" id="MobiDB-lite"/>
    </source>
</evidence>
<dbReference type="EMBL" id="JACIBV010000002">
    <property type="protein sequence ID" value="MBB3733047.1"/>
    <property type="molecule type" value="Genomic_DNA"/>
</dbReference>
<reference evidence="2 3" key="1">
    <citation type="submission" date="2020-08" db="EMBL/GenBank/DDBJ databases">
        <title>Sequencing the genomes of 1000 actinobacteria strains.</title>
        <authorList>
            <person name="Klenk H.-P."/>
        </authorList>
    </citation>
    <scope>NUCLEOTIDE SEQUENCE [LARGE SCALE GENOMIC DNA]</scope>
    <source>
        <strain evidence="2 3">DSM 44320</strain>
    </source>
</reference>
<gene>
    <name evidence="2" type="ORF">FHR33_008994</name>
</gene>